<reference evidence="2 3" key="1">
    <citation type="submission" date="2015-12" db="EMBL/GenBank/DDBJ databases">
        <title>The genome of Folsomia candida.</title>
        <authorList>
            <person name="Faddeeva A."/>
            <person name="Derks M.F."/>
            <person name="Anvar Y."/>
            <person name="Smit S."/>
            <person name="Van Straalen N."/>
            <person name="Roelofs D."/>
        </authorList>
    </citation>
    <scope>NUCLEOTIDE SEQUENCE [LARGE SCALE GENOMIC DNA]</scope>
    <source>
        <strain evidence="2 3">VU population</strain>
        <tissue evidence="2">Whole body</tissue>
    </source>
</reference>
<comment type="caution">
    <text evidence="2">The sequence shown here is derived from an EMBL/GenBank/DDBJ whole genome shotgun (WGS) entry which is preliminary data.</text>
</comment>
<feature type="signal peptide" evidence="1">
    <location>
        <begin position="1"/>
        <end position="21"/>
    </location>
</feature>
<gene>
    <name evidence="2" type="ORF">Fcan01_21795</name>
</gene>
<feature type="chain" id="PRO_5012195110" evidence="1">
    <location>
        <begin position="22"/>
        <end position="305"/>
    </location>
</feature>
<keyword evidence="1" id="KW-0732">Signal</keyword>
<accession>A0A226DE57</accession>
<dbReference type="Gene3D" id="3.15.10.30">
    <property type="entry name" value="Haemolymph juvenile hormone binding protein"/>
    <property type="match status" value="1"/>
</dbReference>
<keyword evidence="3" id="KW-1185">Reference proteome</keyword>
<sequence>MSAFNKYFLFVIGVLVQHGHAQTDFNQGLRNFLHDTMQEFPAWIRQQNLDPTIPIVRRTLLDISTSTFNLIGSLNNITLNGLSSEVQNVDATRVNTPFSLVDFYFFLDLGGLSGTYNATGTVGGFPIGSSSNSWSLSSTPFQIRFSEKFEIQNGYIRLLQNNYFTFEEEFHFRNVNGSLSGSFDGMFDNNTEQYEASILAEIADHMPFWVFGYESPSGQVKLFYSYVYAFLRNKFDVTPLTDVINWPGGPEPSSTTETPCQKIDLPESLDATEIDAFLQWAVAKYPEYRAEMDNLQKSRPLLVQV</sequence>
<protein>
    <submittedName>
        <fullName evidence="2">Uncharacterized protein</fullName>
    </submittedName>
</protein>
<dbReference type="InterPro" id="IPR038606">
    <property type="entry name" value="To_sf"/>
</dbReference>
<dbReference type="AlphaFoldDB" id="A0A226DE57"/>
<evidence type="ECO:0000256" key="1">
    <source>
        <dbReference type="SAM" id="SignalP"/>
    </source>
</evidence>
<dbReference type="EMBL" id="LNIX01000022">
    <property type="protein sequence ID" value="OXA43453.1"/>
    <property type="molecule type" value="Genomic_DNA"/>
</dbReference>
<evidence type="ECO:0000313" key="2">
    <source>
        <dbReference type="EMBL" id="OXA43453.1"/>
    </source>
</evidence>
<name>A0A226DE57_FOLCA</name>
<proteinExistence type="predicted"/>
<organism evidence="2 3">
    <name type="scientific">Folsomia candida</name>
    <name type="common">Springtail</name>
    <dbReference type="NCBI Taxonomy" id="158441"/>
    <lineage>
        <taxon>Eukaryota</taxon>
        <taxon>Metazoa</taxon>
        <taxon>Ecdysozoa</taxon>
        <taxon>Arthropoda</taxon>
        <taxon>Hexapoda</taxon>
        <taxon>Collembola</taxon>
        <taxon>Entomobryomorpha</taxon>
        <taxon>Isotomoidea</taxon>
        <taxon>Isotomidae</taxon>
        <taxon>Proisotominae</taxon>
        <taxon>Folsomia</taxon>
    </lineage>
</organism>
<dbReference type="Proteomes" id="UP000198287">
    <property type="component" value="Unassembled WGS sequence"/>
</dbReference>
<evidence type="ECO:0000313" key="3">
    <source>
        <dbReference type="Proteomes" id="UP000198287"/>
    </source>
</evidence>